<accession>A0A7C5JVR0</accession>
<dbReference type="InterPro" id="IPR004323">
    <property type="entry name" value="Ion_tolerance_CutA"/>
</dbReference>
<proteinExistence type="inferred from homology"/>
<dbReference type="GO" id="GO:0004140">
    <property type="term" value="F:dephospho-CoA kinase activity"/>
    <property type="evidence" value="ECO:0007669"/>
    <property type="project" value="UniProtKB-EC"/>
</dbReference>
<dbReference type="Gene3D" id="3.40.50.300">
    <property type="entry name" value="P-loop containing nucleotide triphosphate hydrolases"/>
    <property type="match status" value="1"/>
</dbReference>
<name>A0A7C5JVR0_THELI</name>
<protein>
    <submittedName>
        <fullName evidence="4">Dephospho-CoA kinase</fullName>
        <ecNumber evidence="4">2.7.1.24</ecNumber>
    </submittedName>
</protein>
<dbReference type="SUPFAM" id="SSF54913">
    <property type="entry name" value="GlnB-like"/>
    <property type="match status" value="1"/>
</dbReference>
<evidence type="ECO:0000256" key="1">
    <source>
        <dbReference type="ARBA" id="ARBA00010169"/>
    </source>
</evidence>
<dbReference type="InterPro" id="IPR011322">
    <property type="entry name" value="N-reg_PII-like_a/b"/>
</dbReference>
<organism evidence="4">
    <name type="scientific">Thermococcus litoralis</name>
    <dbReference type="NCBI Taxonomy" id="2265"/>
    <lineage>
        <taxon>Archaea</taxon>
        <taxon>Methanobacteriati</taxon>
        <taxon>Methanobacteriota</taxon>
        <taxon>Thermococci</taxon>
        <taxon>Thermococcales</taxon>
        <taxon>Thermococcaceae</taxon>
        <taxon>Thermococcus</taxon>
    </lineage>
</organism>
<dbReference type="InterPro" id="IPR001977">
    <property type="entry name" value="Depp_CoAkinase"/>
</dbReference>
<dbReference type="CDD" id="cd02022">
    <property type="entry name" value="DPCK"/>
    <property type="match status" value="1"/>
</dbReference>
<dbReference type="GO" id="GO:0005507">
    <property type="term" value="F:copper ion binding"/>
    <property type="evidence" value="ECO:0007669"/>
    <property type="project" value="TreeGrafter"/>
</dbReference>
<evidence type="ECO:0000256" key="2">
    <source>
        <dbReference type="ARBA" id="ARBA00022741"/>
    </source>
</evidence>
<comment type="similarity">
    <text evidence="1">Belongs to the CutA family.</text>
</comment>
<dbReference type="GO" id="GO:0005524">
    <property type="term" value="F:ATP binding"/>
    <property type="evidence" value="ECO:0007669"/>
    <property type="project" value="UniProtKB-KW"/>
</dbReference>
<keyword evidence="4" id="KW-0808">Transferase</keyword>
<keyword evidence="2" id="KW-0547">Nucleotide-binding</keyword>
<dbReference type="InterPro" id="IPR027417">
    <property type="entry name" value="P-loop_NTPase"/>
</dbReference>
<dbReference type="EMBL" id="DRTU01000045">
    <property type="protein sequence ID" value="HHI00039.1"/>
    <property type="molecule type" value="Genomic_DNA"/>
</dbReference>
<keyword evidence="3" id="KW-0067">ATP-binding</keyword>
<dbReference type="Pfam" id="PF01121">
    <property type="entry name" value="CoaE"/>
    <property type="match status" value="1"/>
</dbReference>
<dbReference type="HAMAP" id="MF_00376">
    <property type="entry name" value="Dephospho_CoA_kinase"/>
    <property type="match status" value="1"/>
</dbReference>
<dbReference type="NCBIfam" id="TIGR00152">
    <property type="entry name" value="dephospho-CoA kinase"/>
    <property type="match status" value="1"/>
</dbReference>
<dbReference type="EC" id="2.7.1.24" evidence="4"/>
<sequence>MFVVGLTGDVGAGKSTVASMLSEFGASIINADKIVSEIWKDESILKAVKDRWGDVIFSDEGPPLPGKISDIVFEDEKEYRWLCGLIHPRVRAQMEAKVLFSEGLIVAEIPLLFENGVPWWVDFTVYVSSPLAQRVNRNKSRGWNEYELFRRERWLIPQETKRKAADWVIMNDKGLNELRGEVCRLLDFLKRISCCIEGFFTCGSFDEAERIARFLLEKRLVACTNIVGVDSRYLWLGNLESDQEYLVIFKSVENLFPQIERVVREAHSYDLPVITAQRMKKASLEVRKWILEECDS</sequence>
<dbReference type="GO" id="GO:0010038">
    <property type="term" value="P:response to metal ion"/>
    <property type="evidence" value="ECO:0007669"/>
    <property type="project" value="InterPro"/>
</dbReference>
<reference evidence="4" key="1">
    <citation type="journal article" date="2020" name="mSystems">
        <title>Genome- and Community-Level Interaction Insights into Carbon Utilization and Element Cycling Functions of Hydrothermarchaeota in Hydrothermal Sediment.</title>
        <authorList>
            <person name="Zhou Z."/>
            <person name="Liu Y."/>
            <person name="Xu W."/>
            <person name="Pan J."/>
            <person name="Luo Z.H."/>
            <person name="Li M."/>
        </authorList>
    </citation>
    <scope>NUCLEOTIDE SEQUENCE [LARGE SCALE GENOMIC DNA]</scope>
    <source>
        <strain evidence="4">HyVt-93</strain>
    </source>
</reference>
<dbReference type="Proteomes" id="UP000886217">
    <property type="component" value="Unassembled WGS sequence"/>
</dbReference>
<dbReference type="Pfam" id="PF03091">
    <property type="entry name" value="CutA1"/>
    <property type="match status" value="1"/>
</dbReference>
<dbReference type="SUPFAM" id="SSF52540">
    <property type="entry name" value="P-loop containing nucleoside triphosphate hydrolases"/>
    <property type="match status" value="1"/>
</dbReference>
<dbReference type="PANTHER" id="PTHR23419">
    <property type="entry name" value="DIVALENT CATION TOLERANCE CUTA-RELATED"/>
    <property type="match status" value="1"/>
</dbReference>
<dbReference type="GO" id="GO:0015937">
    <property type="term" value="P:coenzyme A biosynthetic process"/>
    <property type="evidence" value="ECO:0007669"/>
    <property type="project" value="InterPro"/>
</dbReference>
<gene>
    <name evidence="4" type="primary">coaE</name>
    <name evidence="4" type="ORF">ENL40_00950</name>
</gene>
<dbReference type="Gene3D" id="3.30.70.120">
    <property type="match status" value="1"/>
</dbReference>
<dbReference type="PANTHER" id="PTHR23419:SF8">
    <property type="entry name" value="FI09726P"/>
    <property type="match status" value="1"/>
</dbReference>
<evidence type="ECO:0000313" key="4">
    <source>
        <dbReference type="EMBL" id="HHI00039.1"/>
    </source>
</evidence>
<dbReference type="AlphaFoldDB" id="A0A7C5JVR0"/>
<keyword evidence="4" id="KW-0418">Kinase</keyword>
<dbReference type="InterPro" id="IPR015867">
    <property type="entry name" value="N-reg_PII/ATP_PRibTrfase_C"/>
</dbReference>
<dbReference type="PROSITE" id="PS51219">
    <property type="entry name" value="DPCK"/>
    <property type="match status" value="1"/>
</dbReference>
<evidence type="ECO:0000256" key="3">
    <source>
        <dbReference type="ARBA" id="ARBA00022840"/>
    </source>
</evidence>
<comment type="caution">
    <text evidence="4">The sequence shown here is derived from an EMBL/GenBank/DDBJ whole genome shotgun (WGS) entry which is preliminary data.</text>
</comment>